<evidence type="ECO:0000313" key="4">
    <source>
        <dbReference type="EMBL" id="MDY0394632.1"/>
    </source>
</evidence>
<dbReference type="GO" id="GO:0016491">
    <property type="term" value="F:oxidoreductase activity"/>
    <property type="evidence" value="ECO:0007669"/>
    <property type="project" value="UniProtKB-KW"/>
</dbReference>
<evidence type="ECO:0000259" key="3">
    <source>
        <dbReference type="SMART" id="SM00822"/>
    </source>
</evidence>
<dbReference type="PRINTS" id="PR00080">
    <property type="entry name" value="SDRFAMILY"/>
</dbReference>
<protein>
    <submittedName>
        <fullName evidence="4">SDR family oxidoreductase</fullName>
        <ecNumber evidence="4">1.-.-.-</ecNumber>
    </submittedName>
</protein>
<dbReference type="InterPro" id="IPR050259">
    <property type="entry name" value="SDR"/>
</dbReference>
<dbReference type="PIRSF" id="PIRSF000126">
    <property type="entry name" value="11-beta-HSD1"/>
    <property type="match status" value="1"/>
</dbReference>
<dbReference type="InterPro" id="IPR057326">
    <property type="entry name" value="KR_dom"/>
</dbReference>
<keyword evidence="4" id="KW-0560">Oxidoreductase</keyword>
<proteinExistence type="inferred from homology"/>
<dbReference type="EC" id="1.-.-.-" evidence="4"/>
<dbReference type="PRINTS" id="PR00081">
    <property type="entry name" value="GDHRDH"/>
</dbReference>
<dbReference type="RefSeq" id="WP_390354392.1">
    <property type="nucleotide sequence ID" value="NZ_JBHUIZ010000005.1"/>
</dbReference>
<dbReference type="Proteomes" id="UP001281447">
    <property type="component" value="Unassembled WGS sequence"/>
</dbReference>
<dbReference type="CDD" id="cd05233">
    <property type="entry name" value="SDR_c"/>
    <property type="match status" value="1"/>
</dbReference>
<evidence type="ECO:0000256" key="1">
    <source>
        <dbReference type="ARBA" id="ARBA00006484"/>
    </source>
</evidence>
<dbReference type="PANTHER" id="PTHR42879:SF2">
    <property type="entry name" value="3-OXOACYL-[ACYL-CARRIER-PROTEIN] REDUCTASE FABG"/>
    <property type="match status" value="1"/>
</dbReference>
<dbReference type="InterPro" id="IPR036291">
    <property type="entry name" value="NAD(P)-bd_dom_sf"/>
</dbReference>
<feature type="domain" description="Ketoreductase" evidence="3">
    <location>
        <begin position="12"/>
        <end position="197"/>
    </location>
</feature>
<evidence type="ECO:0000256" key="2">
    <source>
        <dbReference type="RuleBase" id="RU000363"/>
    </source>
</evidence>
<dbReference type="Pfam" id="PF00106">
    <property type="entry name" value="adh_short"/>
    <property type="match status" value="1"/>
</dbReference>
<dbReference type="PROSITE" id="PS00061">
    <property type="entry name" value="ADH_SHORT"/>
    <property type="match status" value="1"/>
</dbReference>
<sequence length="263" mass="27830">MSIFSSDALKGEHALVSGATGGIGAATAKVLVEMGAAVTITGRNKEKLQKLADEIQHKHPEAKLCKQTADLRVDADREKLLKTAEQTCGSITLLVNSAGAAGGNTVDKLTREDMEKIMDLNYTSTVLLTQQVYQKMVQLKRGAIVNVSSLSGLRGTYGNTAYAASKFALIGFTHAMAVEAIAHGIRVNAVCPGWVDTKMGQQSVQRKAERSGSSVEALLEASIPSGRMSEPEEIANTIAFLLTDAARNIIGESVKISGGTVLR</sequence>
<keyword evidence="5" id="KW-1185">Reference proteome</keyword>
<dbReference type="EMBL" id="JAWDIP010000003">
    <property type="protein sequence ID" value="MDY0394632.1"/>
    <property type="molecule type" value="Genomic_DNA"/>
</dbReference>
<dbReference type="PANTHER" id="PTHR42879">
    <property type="entry name" value="3-OXOACYL-(ACYL-CARRIER-PROTEIN) REDUCTASE"/>
    <property type="match status" value="1"/>
</dbReference>
<dbReference type="Gene3D" id="3.40.50.720">
    <property type="entry name" value="NAD(P)-binding Rossmann-like Domain"/>
    <property type="match status" value="1"/>
</dbReference>
<reference evidence="4 5" key="1">
    <citation type="submission" date="2023-10" db="EMBL/GenBank/DDBJ databases">
        <title>Virgibacillus halophilus 5B73C genome.</title>
        <authorList>
            <person name="Miliotis G."/>
            <person name="Sengupta P."/>
            <person name="Hameed A."/>
            <person name="Chuvochina M."/>
            <person name="Mcdonagh F."/>
            <person name="Simpson A.C."/>
            <person name="Singh N.K."/>
            <person name="Rekha P.D."/>
            <person name="Raman K."/>
            <person name="Hugenholtz P."/>
            <person name="Venkateswaran K."/>
        </authorList>
    </citation>
    <scope>NUCLEOTIDE SEQUENCE [LARGE SCALE GENOMIC DNA]</scope>
    <source>
        <strain evidence="4 5">5B73C</strain>
    </source>
</reference>
<evidence type="ECO:0000313" key="5">
    <source>
        <dbReference type="Proteomes" id="UP001281447"/>
    </source>
</evidence>
<dbReference type="SUPFAM" id="SSF51735">
    <property type="entry name" value="NAD(P)-binding Rossmann-fold domains"/>
    <property type="match status" value="1"/>
</dbReference>
<name>A0ABU5C5N1_9BACI</name>
<dbReference type="SMART" id="SM00822">
    <property type="entry name" value="PKS_KR"/>
    <property type="match status" value="1"/>
</dbReference>
<comment type="similarity">
    <text evidence="1 2">Belongs to the short-chain dehydrogenases/reductases (SDR) family.</text>
</comment>
<gene>
    <name evidence="4" type="ORF">RWE15_09440</name>
</gene>
<accession>A0ABU5C5N1</accession>
<organism evidence="4 5">
    <name type="scientific">Tigheibacillus halophilus</name>
    <dbReference type="NCBI Taxonomy" id="361280"/>
    <lineage>
        <taxon>Bacteria</taxon>
        <taxon>Bacillati</taxon>
        <taxon>Bacillota</taxon>
        <taxon>Bacilli</taxon>
        <taxon>Bacillales</taxon>
        <taxon>Bacillaceae</taxon>
        <taxon>Tigheibacillus</taxon>
    </lineage>
</organism>
<dbReference type="InterPro" id="IPR020904">
    <property type="entry name" value="Sc_DH/Rdtase_CS"/>
</dbReference>
<comment type="caution">
    <text evidence="4">The sequence shown here is derived from an EMBL/GenBank/DDBJ whole genome shotgun (WGS) entry which is preliminary data.</text>
</comment>
<dbReference type="InterPro" id="IPR002347">
    <property type="entry name" value="SDR_fam"/>
</dbReference>